<organism evidence="2 3">
    <name type="scientific">Cavenderia fasciculata</name>
    <name type="common">Slime mold</name>
    <name type="synonym">Dictyostelium fasciculatum</name>
    <dbReference type="NCBI Taxonomy" id="261658"/>
    <lineage>
        <taxon>Eukaryota</taxon>
        <taxon>Amoebozoa</taxon>
        <taxon>Evosea</taxon>
        <taxon>Eumycetozoa</taxon>
        <taxon>Dictyostelia</taxon>
        <taxon>Acytosteliales</taxon>
        <taxon>Cavenderiaceae</taxon>
        <taxon>Cavenderia</taxon>
    </lineage>
</organism>
<evidence type="ECO:0000313" key="2">
    <source>
        <dbReference type="EMBL" id="EGG24541.1"/>
    </source>
</evidence>
<feature type="compositionally biased region" description="Acidic residues" evidence="1">
    <location>
        <begin position="595"/>
        <end position="607"/>
    </location>
</feature>
<dbReference type="KEGG" id="dfa:DFA_02784"/>
<dbReference type="PANTHER" id="PTHR32134">
    <property type="entry name" value="FNIP REPEAT-CONTAINING PROTEIN"/>
    <property type="match status" value="1"/>
</dbReference>
<accession>F4PIA7</accession>
<dbReference type="RefSeq" id="XP_004362392.1">
    <property type="nucleotide sequence ID" value="XM_004362335.1"/>
</dbReference>
<sequence length="607" mass="68530">MNLNNNNNSISNNNNEQLILGLPHFILLKIINNVGNNTDLICLLMTSKLFFVTLRTKYCKSLRFKLDKFTKELNPICLKSFDTIYSRCKTLVFIDDRISANNRERNEEEEININEVNINANDFKKRPFIKRILPLSTKTLALTGTIANKLQDIIPSNSEKLILLDSDNDPNCTLPPSLTSIQWYNNGQLNGQINLQNLTALRSFSLEMNTDPYPSASSIRFPVGSTSLKKLEIKRGISDLKEGWLPKSITDLDLGATYYLGTVSLPPNLVKLAISLDSPIFCGMIPSTVKDLILFYLSQYPTIEEGALPDGLEGLDLIHYRGPINPTIVPNSVTRLGILGCRVSNEKDMILPPGLIKFSQSIPRESLPACFPSTTKDITYFAQCNSHTQYLPTSLESFACQLVKVSPTDPIYSIPTNIKIVDNCNYNNLNNNNNNGTIHHTILPPNVKNIFCRLPMSENEFIRDGLSFRLDQIINSTSIESITFCRFPSSNYSTTISIRRLDTLNRAVLLIENGTLFGGIIKQKQLPNHFNVGTVEYDILYINFIQSEYDILPTFSDKFLIAQEEEDDEDDGEDDDEEYDEEEDSYSTHSSLEDGSWEEEESSNDDE</sequence>
<gene>
    <name evidence="2" type="ORF">DFA_02784</name>
</gene>
<dbReference type="OrthoDB" id="24459at2759"/>
<dbReference type="InterPro" id="IPR051251">
    <property type="entry name" value="STK_FNIP-Repeat"/>
</dbReference>
<reference evidence="3" key="1">
    <citation type="journal article" date="2011" name="Genome Res.">
        <title>Phylogeny-wide analysis of social amoeba genomes highlights ancient origins for complex intercellular communication.</title>
        <authorList>
            <person name="Heidel A.J."/>
            <person name="Lawal H.M."/>
            <person name="Felder M."/>
            <person name="Schilde C."/>
            <person name="Helps N.R."/>
            <person name="Tunggal B."/>
            <person name="Rivero F."/>
            <person name="John U."/>
            <person name="Schleicher M."/>
            <person name="Eichinger L."/>
            <person name="Platzer M."/>
            <person name="Noegel A.A."/>
            <person name="Schaap P."/>
            <person name="Gloeckner G."/>
        </authorList>
    </citation>
    <scope>NUCLEOTIDE SEQUENCE [LARGE SCALE GENOMIC DNA]</scope>
    <source>
        <strain evidence="3">SH3</strain>
    </source>
</reference>
<feature type="compositionally biased region" description="Acidic residues" evidence="1">
    <location>
        <begin position="563"/>
        <end position="585"/>
    </location>
</feature>
<dbReference type="GeneID" id="14877197"/>
<evidence type="ECO:0000313" key="3">
    <source>
        <dbReference type="Proteomes" id="UP000007797"/>
    </source>
</evidence>
<dbReference type="AlphaFoldDB" id="F4PIA7"/>
<dbReference type="PANTHER" id="PTHR32134:SF92">
    <property type="entry name" value="FNIP REPEAT-CONTAINING PROTEIN"/>
    <property type="match status" value="1"/>
</dbReference>
<protein>
    <submittedName>
        <fullName evidence="2">Uncharacterized protein</fullName>
    </submittedName>
</protein>
<keyword evidence="3" id="KW-1185">Reference proteome</keyword>
<dbReference type="Proteomes" id="UP000007797">
    <property type="component" value="Unassembled WGS sequence"/>
</dbReference>
<feature type="region of interest" description="Disordered" evidence="1">
    <location>
        <begin position="562"/>
        <end position="607"/>
    </location>
</feature>
<proteinExistence type="predicted"/>
<dbReference type="EMBL" id="GL883006">
    <property type="protein sequence ID" value="EGG24541.1"/>
    <property type="molecule type" value="Genomic_DNA"/>
</dbReference>
<name>F4PIA7_CACFS</name>
<evidence type="ECO:0000256" key="1">
    <source>
        <dbReference type="SAM" id="MobiDB-lite"/>
    </source>
</evidence>